<dbReference type="EMBL" id="BGPR01031656">
    <property type="protein sequence ID" value="GBO04859.1"/>
    <property type="molecule type" value="Genomic_DNA"/>
</dbReference>
<proteinExistence type="predicted"/>
<protein>
    <submittedName>
        <fullName evidence="2">Uncharacterized protein</fullName>
    </submittedName>
</protein>
<dbReference type="AlphaFoldDB" id="A0A4Y2TW45"/>
<organism evidence="2 3">
    <name type="scientific">Araneus ventricosus</name>
    <name type="common">Orbweaver spider</name>
    <name type="synonym">Epeira ventricosa</name>
    <dbReference type="NCBI Taxonomy" id="182803"/>
    <lineage>
        <taxon>Eukaryota</taxon>
        <taxon>Metazoa</taxon>
        <taxon>Ecdysozoa</taxon>
        <taxon>Arthropoda</taxon>
        <taxon>Chelicerata</taxon>
        <taxon>Arachnida</taxon>
        <taxon>Araneae</taxon>
        <taxon>Araneomorphae</taxon>
        <taxon>Entelegynae</taxon>
        <taxon>Araneoidea</taxon>
        <taxon>Araneidae</taxon>
        <taxon>Araneus</taxon>
    </lineage>
</organism>
<comment type="caution">
    <text evidence="2">The sequence shown here is derived from an EMBL/GenBank/DDBJ whole genome shotgun (WGS) entry which is preliminary data.</text>
</comment>
<accession>A0A4Y2TW45</accession>
<keyword evidence="3" id="KW-1185">Reference proteome</keyword>
<evidence type="ECO:0000313" key="2">
    <source>
        <dbReference type="EMBL" id="GBO04859.1"/>
    </source>
</evidence>
<gene>
    <name evidence="2" type="ORF">AVEN_214666_1</name>
</gene>
<feature type="compositionally biased region" description="Basic residues" evidence="1">
    <location>
        <begin position="40"/>
        <end position="49"/>
    </location>
</feature>
<dbReference type="Proteomes" id="UP000499080">
    <property type="component" value="Unassembled WGS sequence"/>
</dbReference>
<reference evidence="2 3" key="1">
    <citation type="journal article" date="2019" name="Sci. Rep.">
        <title>Orb-weaving spider Araneus ventricosus genome elucidates the spidroin gene catalogue.</title>
        <authorList>
            <person name="Kono N."/>
            <person name="Nakamura H."/>
            <person name="Ohtoshi R."/>
            <person name="Moran D.A.P."/>
            <person name="Shinohara A."/>
            <person name="Yoshida Y."/>
            <person name="Fujiwara M."/>
            <person name="Mori M."/>
            <person name="Tomita M."/>
            <person name="Arakawa K."/>
        </authorList>
    </citation>
    <scope>NUCLEOTIDE SEQUENCE [LARGE SCALE GENOMIC DNA]</scope>
</reference>
<name>A0A4Y2TW45_ARAVE</name>
<sequence>MRLFSSLTRKTLKGGKKVSFLTTVSNIVWRARIVGRRKSLLSTRSRRSQNKGTSRGPFRLSASPERCVSQCLCSGNIPRAGKLPSLTDFAQMACFWRNSQF</sequence>
<evidence type="ECO:0000256" key="1">
    <source>
        <dbReference type="SAM" id="MobiDB-lite"/>
    </source>
</evidence>
<feature type="region of interest" description="Disordered" evidence="1">
    <location>
        <begin position="40"/>
        <end position="61"/>
    </location>
</feature>
<evidence type="ECO:0000313" key="3">
    <source>
        <dbReference type="Proteomes" id="UP000499080"/>
    </source>
</evidence>